<protein>
    <submittedName>
        <fullName evidence="1">Uncharacterized protein</fullName>
    </submittedName>
</protein>
<proteinExistence type="predicted"/>
<name>A0A7J6MUU8_PERCH</name>
<comment type="caution">
    <text evidence="1">The sequence shown here is derived from an EMBL/GenBank/DDBJ whole genome shotgun (WGS) entry which is preliminary data.</text>
</comment>
<accession>A0A7J6MUU8</accession>
<sequence length="242" mass="27730">MPLIDPTAGVPDDELRLRYRFCRQSLFNLLDILQLRDNGKRHHELDPMVDLDQRMICQDFFSRITDQDQKRGSHKIQITGQRSVSKFTVRDQESRIRIKDHGSRSRIMDLAQAFRITIDLAQTRRSLGDLGHRLDPWIRIRIPAQLGYARPTSMDDLPKTEEGSGRNVALFRAQDCKDRKKVILPGKTSPRNSTRIILQSVTSILCILLLAADFKLQTLSERSNIRQLSKSNGIGSSRARIA</sequence>
<reference evidence="1 2" key="1">
    <citation type="submission" date="2020-04" db="EMBL/GenBank/DDBJ databases">
        <title>Perkinsus chesapeaki whole genome sequence.</title>
        <authorList>
            <person name="Bogema D.R."/>
        </authorList>
    </citation>
    <scope>NUCLEOTIDE SEQUENCE [LARGE SCALE GENOMIC DNA]</scope>
    <source>
        <strain evidence="1">ATCC PRA-425</strain>
    </source>
</reference>
<dbReference type="EMBL" id="JAAPAO010000049">
    <property type="protein sequence ID" value="KAF4675323.1"/>
    <property type="molecule type" value="Genomic_DNA"/>
</dbReference>
<keyword evidence="2" id="KW-1185">Reference proteome</keyword>
<organism evidence="1 2">
    <name type="scientific">Perkinsus chesapeaki</name>
    <name type="common">Clam parasite</name>
    <name type="synonym">Perkinsus andrewsi</name>
    <dbReference type="NCBI Taxonomy" id="330153"/>
    <lineage>
        <taxon>Eukaryota</taxon>
        <taxon>Sar</taxon>
        <taxon>Alveolata</taxon>
        <taxon>Perkinsozoa</taxon>
        <taxon>Perkinsea</taxon>
        <taxon>Perkinsida</taxon>
        <taxon>Perkinsidae</taxon>
        <taxon>Perkinsus</taxon>
    </lineage>
</organism>
<evidence type="ECO:0000313" key="1">
    <source>
        <dbReference type="EMBL" id="KAF4675323.1"/>
    </source>
</evidence>
<gene>
    <name evidence="1" type="ORF">FOL47_007941</name>
</gene>
<dbReference type="AlphaFoldDB" id="A0A7J6MUU8"/>
<evidence type="ECO:0000313" key="2">
    <source>
        <dbReference type="Proteomes" id="UP000591131"/>
    </source>
</evidence>
<dbReference type="Proteomes" id="UP000591131">
    <property type="component" value="Unassembled WGS sequence"/>
</dbReference>